<dbReference type="CDD" id="cd04137">
    <property type="entry name" value="RheB"/>
    <property type="match status" value="1"/>
</dbReference>
<evidence type="ECO:0000313" key="4">
    <source>
        <dbReference type="EMBL" id="KAK7470698.1"/>
    </source>
</evidence>
<dbReference type="EMBL" id="JBANRG010000002">
    <property type="protein sequence ID" value="KAK7470698.1"/>
    <property type="molecule type" value="Genomic_DNA"/>
</dbReference>
<gene>
    <name evidence="4" type="primary">RHB1_1</name>
    <name evidence="4" type="ORF">VKT23_002120</name>
</gene>
<accession>A0ABR1K105</accession>
<dbReference type="Pfam" id="PF00071">
    <property type="entry name" value="Ras"/>
    <property type="match status" value="1"/>
</dbReference>
<dbReference type="PROSITE" id="PS51419">
    <property type="entry name" value="RAB"/>
    <property type="match status" value="1"/>
</dbReference>
<dbReference type="SMART" id="SM00175">
    <property type="entry name" value="RAB"/>
    <property type="match status" value="1"/>
</dbReference>
<evidence type="ECO:0000256" key="1">
    <source>
        <dbReference type="ARBA" id="ARBA00004342"/>
    </source>
</evidence>
<dbReference type="Gene3D" id="3.40.50.300">
    <property type="entry name" value="P-loop containing nucleotide triphosphate hydrolases"/>
    <property type="match status" value="1"/>
</dbReference>
<comment type="subcellular location">
    <subcellularLocation>
        <location evidence="1">Cell membrane</location>
        <topology evidence="1">Lipid-anchor</topology>
        <orientation evidence="1">Cytoplasmic side</orientation>
    </subcellularLocation>
</comment>
<dbReference type="PROSITE" id="PS51420">
    <property type="entry name" value="RHO"/>
    <property type="match status" value="1"/>
</dbReference>
<evidence type="ECO:0000256" key="3">
    <source>
        <dbReference type="ARBA" id="ARBA00023134"/>
    </source>
</evidence>
<dbReference type="InterPro" id="IPR005225">
    <property type="entry name" value="Small_GTP-bd"/>
</dbReference>
<name>A0ABR1K105_9AGAR</name>
<dbReference type="InterPro" id="IPR001806">
    <property type="entry name" value="Small_GTPase"/>
</dbReference>
<keyword evidence="3" id="KW-0342">GTP-binding</keyword>
<keyword evidence="5" id="KW-1185">Reference proteome</keyword>
<dbReference type="Proteomes" id="UP001498398">
    <property type="component" value="Unassembled WGS sequence"/>
</dbReference>
<dbReference type="NCBIfam" id="TIGR00231">
    <property type="entry name" value="small_GTP"/>
    <property type="match status" value="1"/>
</dbReference>
<reference evidence="4 5" key="1">
    <citation type="submission" date="2024-01" db="EMBL/GenBank/DDBJ databases">
        <title>A draft genome for the cacao thread blight pathogen Marasmiellus scandens.</title>
        <authorList>
            <person name="Baruah I.K."/>
            <person name="Leung J."/>
            <person name="Bukari Y."/>
            <person name="Amoako-Attah I."/>
            <person name="Meinhardt L.W."/>
            <person name="Bailey B.A."/>
            <person name="Cohen S.P."/>
        </authorList>
    </citation>
    <scope>NUCLEOTIDE SEQUENCE [LARGE SCALE GENOMIC DNA]</scope>
    <source>
        <strain evidence="4 5">GH-19</strain>
    </source>
</reference>
<dbReference type="SMART" id="SM00173">
    <property type="entry name" value="RAS"/>
    <property type="match status" value="1"/>
</dbReference>
<dbReference type="InterPro" id="IPR027417">
    <property type="entry name" value="P-loop_NTPase"/>
</dbReference>
<evidence type="ECO:0000256" key="2">
    <source>
        <dbReference type="ARBA" id="ARBA00022741"/>
    </source>
</evidence>
<sequence length="190" mass="20982">MSPPENLKKRKIAVLGARSVGKSSLIVQFIENQFVESYYPTIESTFAKSVKYRGAEYDCEVIDTAGQDEFSILNSKHAIGIHGYVLVYSVTSRASFDMIQVVYDKIIDFCGVTDIPCVIVGSKVDLEHSRQVSPADGEKLAQEMKAAWVETSAKTNLNVAKVFELCLAEIEKRAPHSSTGEPQPSRCVIM</sequence>
<proteinExistence type="predicted"/>
<evidence type="ECO:0000313" key="5">
    <source>
        <dbReference type="Proteomes" id="UP001498398"/>
    </source>
</evidence>
<dbReference type="InterPro" id="IPR020849">
    <property type="entry name" value="Small_GTPase_Ras-type"/>
</dbReference>
<comment type="caution">
    <text evidence="4">The sequence shown here is derived from an EMBL/GenBank/DDBJ whole genome shotgun (WGS) entry which is preliminary data.</text>
</comment>
<keyword evidence="2" id="KW-0547">Nucleotide-binding</keyword>
<protein>
    <submittedName>
        <fullName evidence="4">GTP-binding protein</fullName>
    </submittedName>
</protein>
<dbReference type="SUPFAM" id="SSF52540">
    <property type="entry name" value="P-loop containing nucleoside triphosphate hydrolases"/>
    <property type="match status" value="1"/>
</dbReference>
<organism evidence="4 5">
    <name type="scientific">Marasmiellus scandens</name>
    <dbReference type="NCBI Taxonomy" id="2682957"/>
    <lineage>
        <taxon>Eukaryota</taxon>
        <taxon>Fungi</taxon>
        <taxon>Dikarya</taxon>
        <taxon>Basidiomycota</taxon>
        <taxon>Agaricomycotina</taxon>
        <taxon>Agaricomycetes</taxon>
        <taxon>Agaricomycetidae</taxon>
        <taxon>Agaricales</taxon>
        <taxon>Marasmiineae</taxon>
        <taxon>Omphalotaceae</taxon>
        <taxon>Marasmiellus</taxon>
    </lineage>
</organism>
<dbReference type="PRINTS" id="PR00449">
    <property type="entry name" value="RASTRNSFRMNG"/>
</dbReference>
<dbReference type="PROSITE" id="PS51421">
    <property type="entry name" value="RAS"/>
    <property type="match status" value="1"/>
</dbReference>
<dbReference type="PANTHER" id="PTHR24070">
    <property type="entry name" value="RAS, DI-RAS, AND RHEB FAMILY MEMBERS OF SMALL GTPASE SUPERFAMILY"/>
    <property type="match status" value="1"/>
</dbReference>
<dbReference type="SMART" id="SM00174">
    <property type="entry name" value="RHO"/>
    <property type="match status" value="1"/>
</dbReference>